<feature type="non-terminal residue" evidence="1">
    <location>
        <position position="21"/>
    </location>
</feature>
<dbReference type="AlphaFoldDB" id="K2FUV0"/>
<dbReference type="EMBL" id="AMFJ01000704">
    <property type="protein sequence ID" value="EKE26703.1"/>
    <property type="molecule type" value="Genomic_DNA"/>
</dbReference>
<accession>K2FUV0</accession>
<comment type="caution">
    <text evidence="1">The sequence shown here is derived from an EMBL/GenBank/DDBJ whole genome shotgun (WGS) entry which is preliminary data.</text>
</comment>
<sequence>MRAMVQSIERIAITTKSSTSV</sequence>
<evidence type="ECO:0000313" key="1">
    <source>
        <dbReference type="EMBL" id="EKE26703.1"/>
    </source>
</evidence>
<gene>
    <name evidence="1" type="ORF">ACD_4C00188G0001</name>
</gene>
<name>K2FUV0_9BACT</name>
<reference evidence="1" key="1">
    <citation type="journal article" date="2012" name="Science">
        <title>Fermentation, hydrogen, and sulfur metabolism in multiple uncultivated bacterial phyla.</title>
        <authorList>
            <person name="Wrighton K.C."/>
            <person name="Thomas B.C."/>
            <person name="Sharon I."/>
            <person name="Miller C.S."/>
            <person name="Castelle C.J."/>
            <person name="VerBerkmoes N.C."/>
            <person name="Wilkins M.J."/>
            <person name="Hettich R.L."/>
            <person name="Lipton M.S."/>
            <person name="Williams K.H."/>
            <person name="Long P.E."/>
            <person name="Banfield J.F."/>
        </authorList>
    </citation>
    <scope>NUCLEOTIDE SEQUENCE [LARGE SCALE GENOMIC DNA]</scope>
</reference>
<organism evidence="1">
    <name type="scientific">uncultured bacterium</name>
    <name type="common">gcode 4</name>
    <dbReference type="NCBI Taxonomy" id="1234023"/>
    <lineage>
        <taxon>Bacteria</taxon>
        <taxon>environmental samples</taxon>
    </lineage>
</organism>
<proteinExistence type="predicted"/>
<protein>
    <submittedName>
        <fullName evidence="1">Uncharacterized protein</fullName>
    </submittedName>
</protein>